<evidence type="ECO:0000259" key="2">
    <source>
        <dbReference type="Pfam" id="PF07885"/>
    </source>
</evidence>
<sequence>MLPRITAMVNRPYLSLLIVLTALFILVPVGTRSLDYGIVLDIVYYVVVIVGLRSIASLWFSRMLMALAPFYIAGDVVGLLLKNTTIIMLVCLLGAVIILGVCVSILFAIHKVRQVNADVIMGGICVFLLIGQFFYMIYFSMYLFDASAFDFTSHGKHPPLLNAMGMIFYFSYSCLLTSGFGDIVPMNAWGQCLSVLEGIAGQCFLVVFIARLVNLQYRAPSGSDRPQELRRPLD</sequence>
<dbReference type="STRING" id="596151.DesfrDRAFT_3176"/>
<feature type="transmembrane region" description="Helical" evidence="1">
    <location>
        <begin position="63"/>
        <end position="81"/>
    </location>
</feature>
<dbReference type="InterPro" id="IPR013099">
    <property type="entry name" value="K_chnl_dom"/>
</dbReference>
<evidence type="ECO:0000256" key="1">
    <source>
        <dbReference type="SAM" id="Phobius"/>
    </source>
</evidence>
<keyword evidence="4" id="KW-1185">Reference proteome</keyword>
<reference evidence="3 4" key="1">
    <citation type="submission" date="2010-08" db="EMBL/GenBank/DDBJ databases">
        <title>The draft genome of Desulfovibrio fructosovorans JJ.</title>
        <authorList>
            <consortium name="US DOE Joint Genome Institute (JGI-PGF)"/>
            <person name="Lucas S."/>
            <person name="Copeland A."/>
            <person name="Lapidus A."/>
            <person name="Cheng J.-F."/>
            <person name="Bruce D."/>
            <person name="Goodwin L."/>
            <person name="Pitluck S."/>
            <person name="Land M.L."/>
            <person name="Hauser L."/>
            <person name="Chang Y.-J."/>
            <person name="Jeffries C."/>
            <person name="Wall J.D."/>
            <person name="Stahl D.A."/>
            <person name="Arkin A.P."/>
            <person name="Dehal P."/>
            <person name="Stolyar S.M."/>
            <person name="Hazen T.C."/>
            <person name="Woyke T.J."/>
        </authorList>
    </citation>
    <scope>NUCLEOTIDE SEQUENCE [LARGE SCALE GENOMIC DNA]</scope>
    <source>
        <strain evidence="3 4">JJ</strain>
    </source>
</reference>
<keyword evidence="1" id="KW-0812">Transmembrane</keyword>
<evidence type="ECO:0000313" key="3">
    <source>
        <dbReference type="EMBL" id="EFL50071.1"/>
    </source>
</evidence>
<accession>E1JZX6</accession>
<dbReference type="Proteomes" id="UP000006250">
    <property type="component" value="Unassembled WGS sequence"/>
</dbReference>
<name>E1JZX6_SOLFR</name>
<dbReference type="AlphaFoldDB" id="E1JZX6"/>
<dbReference type="Pfam" id="PF07885">
    <property type="entry name" value="Ion_trans_2"/>
    <property type="match status" value="1"/>
</dbReference>
<protein>
    <submittedName>
        <fullName evidence="3">Ion transport 2 domain protein</fullName>
    </submittedName>
</protein>
<gene>
    <name evidence="3" type="ORF">DesfrDRAFT_3176</name>
</gene>
<feature type="transmembrane region" description="Helical" evidence="1">
    <location>
        <begin position="12"/>
        <end position="30"/>
    </location>
</feature>
<feature type="transmembrane region" description="Helical" evidence="1">
    <location>
        <begin position="87"/>
        <end position="107"/>
    </location>
</feature>
<keyword evidence="1" id="KW-0472">Membrane</keyword>
<dbReference type="Gene3D" id="1.10.287.70">
    <property type="match status" value="1"/>
</dbReference>
<dbReference type="OrthoDB" id="9799090at2"/>
<evidence type="ECO:0000313" key="4">
    <source>
        <dbReference type="Proteomes" id="UP000006250"/>
    </source>
</evidence>
<dbReference type="RefSeq" id="WP_005995524.1">
    <property type="nucleotide sequence ID" value="NZ_AECZ01000026.1"/>
</dbReference>
<organism evidence="3 4">
    <name type="scientific">Solidesulfovibrio fructosivorans JJ]</name>
    <dbReference type="NCBI Taxonomy" id="596151"/>
    <lineage>
        <taxon>Bacteria</taxon>
        <taxon>Pseudomonadati</taxon>
        <taxon>Thermodesulfobacteriota</taxon>
        <taxon>Desulfovibrionia</taxon>
        <taxon>Desulfovibrionales</taxon>
        <taxon>Desulfovibrionaceae</taxon>
        <taxon>Solidesulfovibrio</taxon>
    </lineage>
</organism>
<feature type="transmembrane region" description="Helical" evidence="1">
    <location>
        <begin position="192"/>
        <end position="213"/>
    </location>
</feature>
<feature type="transmembrane region" description="Helical" evidence="1">
    <location>
        <begin position="119"/>
        <end position="140"/>
    </location>
</feature>
<dbReference type="eggNOG" id="ENOG5032Y28">
    <property type="taxonomic scope" value="Bacteria"/>
</dbReference>
<feature type="domain" description="Potassium channel" evidence="2">
    <location>
        <begin position="139"/>
        <end position="214"/>
    </location>
</feature>
<comment type="caution">
    <text evidence="3">The sequence shown here is derived from an EMBL/GenBank/DDBJ whole genome shotgun (WGS) entry which is preliminary data.</text>
</comment>
<feature type="transmembrane region" description="Helical" evidence="1">
    <location>
        <begin position="160"/>
        <end position="180"/>
    </location>
</feature>
<keyword evidence="1" id="KW-1133">Transmembrane helix</keyword>
<feature type="transmembrane region" description="Helical" evidence="1">
    <location>
        <begin position="36"/>
        <end position="56"/>
    </location>
</feature>
<proteinExistence type="predicted"/>
<dbReference type="EMBL" id="AECZ01000026">
    <property type="protein sequence ID" value="EFL50071.1"/>
    <property type="molecule type" value="Genomic_DNA"/>
</dbReference>
<dbReference type="SUPFAM" id="SSF81324">
    <property type="entry name" value="Voltage-gated potassium channels"/>
    <property type="match status" value="1"/>
</dbReference>